<proteinExistence type="predicted"/>
<reference evidence="4 5" key="1">
    <citation type="submission" date="2018-02" db="EMBL/GenBank/DDBJ databases">
        <title>Whole genome sequencing of endophytic bacterium.</title>
        <authorList>
            <person name="Eedara R."/>
            <person name="Podile A.R."/>
        </authorList>
    </citation>
    <scope>NUCLEOTIDE SEQUENCE [LARGE SCALE GENOMIC DNA]</scope>
    <source>
        <strain evidence="4 5">RP1T</strain>
    </source>
</reference>
<evidence type="ECO:0000313" key="4">
    <source>
        <dbReference type="EMBL" id="PRH87378.1"/>
    </source>
</evidence>
<comment type="caution">
    <text evidence="4">The sequence shown here is derived from an EMBL/GenBank/DDBJ whole genome shotgun (WGS) entry which is preliminary data.</text>
</comment>
<evidence type="ECO:0000259" key="2">
    <source>
        <dbReference type="Pfam" id="PF02738"/>
    </source>
</evidence>
<feature type="domain" description="Aldehyde oxidase/xanthine dehydrogenase second molybdopterin binding" evidence="3">
    <location>
        <begin position="194"/>
        <end position="300"/>
    </location>
</feature>
<dbReference type="InterPro" id="IPR052516">
    <property type="entry name" value="N-heterocyclic_Hydroxylase"/>
</dbReference>
<dbReference type="Proteomes" id="UP000237682">
    <property type="component" value="Unassembled WGS sequence"/>
</dbReference>
<feature type="compositionally biased region" description="Low complexity" evidence="1">
    <location>
        <begin position="1"/>
        <end position="24"/>
    </location>
</feature>
<feature type="domain" description="Aldehyde oxidase/xanthine dehydrogenase first molybdopterin binding" evidence="2">
    <location>
        <begin position="35"/>
        <end position="179"/>
    </location>
</feature>
<dbReference type="InterPro" id="IPR046867">
    <property type="entry name" value="AldOxase/xan_DH_MoCoBD2"/>
</dbReference>
<gene>
    <name evidence="4" type="ORF">C5L14_12200</name>
</gene>
<evidence type="ECO:0000313" key="5">
    <source>
        <dbReference type="Proteomes" id="UP000237682"/>
    </source>
</evidence>
<keyword evidence="5" id="KW-1185">Reference proteome</keyword>
<dbReference type="PANTHER" id="PTHR47495:SF2">
    <property type="entry name" value="ALDEHYDE DEHYDROGENASE"/>
    <property type="match status" value="1"/>
</dbReference>
<dbReference type="EMBL" id="PUEJ01000004">
    <property type="protein sequence ID" value="PRH87378.1"/>
    <property type="molecule type" value="Genomic_DNA"/>
</dbReference>
<feature type="region of interest" description="Disordered" evidence="1">
    <location>
        <begin position="1"/>
        <end position="31"/>
    </location>
</feature>
<dbReference type="GO" id="GO:0016491">
    <property type="term" value="F:oxidoreductase activity"/>
    <property type="evidence" value="ECO:0007669"/>
    <property type="project" value="InterPro"/>
</dbReference>
<dbReference type="InterPro" id="IPR037165">
    <property type="entry name" value="AldOxase/xan_DH_Mopterin-bd_sf"/>
</dbReference>
<dbReference type="AlphaFoldDB" id="A0A2S9QDF1"/>
<evidence type="ECO:0000256" key="1">
    <source>
        <dbReference type="SAM" id="MobiDB-lite"/>
    </source>
</evidence>
<dbReference type="SUPFAM" id="SSF56003">
    <property type="entry name" value="Molybdenum cofactor-binding domain"/>
    <property type="match status" value="1"/>
</dbReference>
<dbReference type="Gene3D" id="3.30.365.10">
    <property type="entry name" value="Aldehyde oxidase/xanthine dehydrogenase, molybdopterin binding domain"/>
    <property type="match status" value="2"/>
</dbReference>
<accession>A0A2S9QDF1</accession>
<evidence type="ECO:0008006" key="6">
    <source>
        <dbReference type="Google" id="ProtNLM"/>
    </source>
</evidence>
<protein>
    <recommendedName>
        <fullName evidence="6">Aldehyde oxidase/xanthine dehydrogenase second molybdopterin binding domain-containing protein</fullName>
    </recommendedName>
</protein>
<dbReference type="InterPro" id="IPR008274">
    <property type="entry name" value="AldOxase/xan_DH_MoCoBD1"/>
</dbReference>
<name>A0A2S9QDF1_9HYPH</name>
<sequence length="351" mass="37960">MCPSRPRPSRCSRFPPALGRAAGGSRRRGNPAADWTRELAHAAKAINGRAPVHLIWTREDDIKGGFYRPMVLHRIRVGLTAGGAIWGWEHHLASKPIFTGTPFEATSVNKEGLDITSVEGVADTPYAIPDFHVVQHNVDSPAPVLWWRSIGHTHTAFVMETVIDELSTIAGIDPVAFRLDLLKDDARNVAVVKLAAEQADWGKAMPKGKGRGIAFHKSFGTRVAMVAEVTVEDQAVKVERMVAAIDVGIAVNPDVLTAQIEGAIGFALSMVLRNRITLKDGMVEQSNFDDYEPTRMREMPRVEVHIVKSTQAPTGIGEPGLPPVAPAIGNAVAAAIGRHLRGLPLDLSQTT</sequence>
<evidence type="ECO:0000259" key="3">
    <source>
        <dbReference type="Pfam" id="PF20256"/>
    </source>
</evidence>
<dbReference type="PANTHER" id="PTHR47495">
    <property type="entry name" value="ALDEHYDE DEHYDROGENASE"/>
    <property type="match status" value="1"/>
</dbReference>
<dbReference type="OrthoDB" id="9767994at2"/>
<organism evidence="4 5">
    <name type="scientific">Labrys okinawensis</name>
    <dbReference type="NCBI Taxonomy" id="346911"/>
    <lineage>
        <taxon>Bacteria</taxon>
        <taxon>Pseudomonadati</taxon>
        <taxon>Pseudomonadota</taxon>
        <taxon>Alphaproteobacteria</taxon>
        <taxon>Hyphomicrobiales</taxon>
        <taxon>Xanthobacteraceae</taxon>
        <taxon>Labrys</taxon>
    </lineage>
</organism>
<dbReference type="Pfam" id="PF20256">
    <property type="entry name" value="MoCoBD_2"/>
    <property type="match status" value="1"/>
</dbReference>
<dbReference type="Pfam" id="PF02738">
    <property type="entry name" value="MoCoBD_1"/>
    <property type="match status" value="1"/>
</dbReference>